<protein>
    <recommendedName>
        <fullName evidence="10 11">Pyrrolo-quinoline quinone repeat domain-containing protein</fullName>
    </recommendedName>
</protein>
<evidence type="ECO:0000259" key="11">
    <source>
        <dbReference type="Pfam" id="PF13360"/>
    </source>
</evidence>
<dbReference type="GO" id="GO:0005509">
    <property type="term" value="F:calcium ion binding"/>
    <property type="evidence" value="ECO:0007669"/>
    <property type="project" value="InterPro"/>
</dbReference>
<dbReference type="NCBIfam" id="TIGR03075">
    <property type="entry name" value="PQQ_enz_alc_DH"/>
    <property type="match status" value="1"/>
</dbReference>
<evidence type="ECO:0000256" key="4">
    <source>
        <dbReference type="ARBA" id="ARBA00023002"/>
    </source>
</evidence>
<comment type="similarity">
    <text evidence="1">Belongs to the bacterial PQQ dehydrogenase family.</text>
</comment>
<evidence type="ECO:0000256" key="2">
    <source>
        <dbReference type="ARBA" id="ARBA00022723"/>
    </source>
</evidence>
<dbReference type="InterPro" id="IPR018391">
    <property type="entry name" value="PQQ_b-propeller_rpt"/>
</dbReference>
<comment type="cofactor">
    <cofactor evidence="7">
        <name>Ca(2+)</name>
        <dbReference type="ChEBI" id="CHEBI:29108"/>
    </cofactor>
    <text evidence="7">Binds 1 Ca(2+) ion per subunit.</text>
</comment>
<evidence type="ECO:0000256" key="9">
    <source>
        <dbReference type="SAM" id="SignalP"/>
    </source>
</evidence>
<evidence type="ECO:0000256" key="5">
    <source>
        <dbReference type="PIRSR" id="PIRSR617512-1"/>
    </source>
</evidence>
<proteinExistence type="inferred from homology"/>
<feature type="active site" description="Proton acceptor" evidence="5">
    <location>
        <position position="348"/>
    </location>
</feature>
<dbReference type="SUPFAM" id="SSF50998">
    <property type="entry name" value="Quinoprotein alcohol dehydrogenase-like"/>
    <property type="match status" value="1"/>
</dbReference>
<dbReference type="Pfam" id="PF01011">
    <property type="entry name" value="PQQ"/>
    <property type="match status" value="1"/>
</dbReference>
<dbReference type="SMART" id="SM00564">
    <property type="entry name" value="PQQ"/>
    <property type="match status" value="7"/>
</dbReference>
<feature type="domain" description="Pyrrolo-quinoline quinone repeat" evidence="10">
    <location>
        <begin position="86"/>
        <end position="390"/>
    </location>
</feature>
<feature type="binding site" evidence="6">
    <location>
        <position position="221"/>
    </location>
    <ligand>
        <name>pyrroloquinoline quinone</name>
        <dbReference type="ChEBI" id="CHEBI:58442"/>
    </ligand>
</feature>
<dbReference type="EMBL" id="LICD01000308">
    <property type="protein sequence ID" value="KRO78520.1"/>
    <property type="molecule type" value="Genomic_DNA"/>
</dbReference>
<dbReference type="GO" id="GO:0016614">
    <property type="term" value="F:oxidoreductase activity, acting on CH-OH group of donors"/>
    <property type="evidence" value="ECO:0007669"/>
    <property type="project" value="InterPro"/>
</dbReference>
<dbReference type="InterPro" id="IPR002372">
    <property type="entry name" value="PQQ_rpt_dom"/>
</dbReference>
<comment type="cofactor">
    <cofactor evidence="6">
        <name>pyrroloquinoline quinone</name>
        <dbReference type="ChEBI" id="CHEBI:58442"/>
    </cofactor>
    <text evidence="6">Binds 1 PQQ group per subunit.</text>
</comment>
<evidence type="ECO:0000256" key="8">
    <source>
        <dbReference type="PIRSR" id="PIRSR617512-4"/>
    </source>
</evidence>
<dbReference type="InterPro" id="IPR011047">
    <property type="entry name" value="Quinoprotein_ADH-like_sf"/>
</dbReference>
<evidence type="ECO:0000256" key="3">
    <source>
        <dbReference type="ARBA" id="ARBA00022891"/>
    </source>
</evidence>
<dbReference type="PROSITE" id="PS51257">
    <property type="entry name" value="PROKAR_LIPOPROTEIN"/>
    <property type="match status" value="1"/>
</dbReference>
<keyword evidence="9" id="KW-0732">Signal</keyword>
<gene>
    <name evidence="12" type="ORF">ABR85_08625</name>
</gene>
<dbReference type="PANTHER" id="PTHR32303">
    <property type="entry name" value="QUINOPROTEIN ALCOHOL DEHYDROGENASE (CYTOCHROME C)"/>
    <property type="match status" value="1"/>
</dbReference>
<evidence type="ECO:0000313" key="12">
    <source>
        <dbReference type="EMBL" id="KRO78520.1"/>
    </source>
</evidence>
<dbReference type="Pfam" id="PF13360">
    <property type="entry name" value="PQQ_2"/>
    <property type="match status" value="1"/>
</dbReference>
<dbReference type="Gene3D" id="2.140.10.10">
    <property type="entry name" value="Quinoprotein alcohol dehydrogenase-like superfamily"/>
    <property type="match status" value="1"/>
</dbReference>
<feature type="domain" description="Pyrrolo-quinoline quinone repeat" evidence="11">
    <location>
        <begin position="496"/>
        <end position="589"/>
    </location>
</feature>
<accession>A0A0R2SUS4</accession>
<feature type="binding site" evidence="6">
    <location>
        <position position="177"/>
    </location>
    <ligand>
        <name>pyrroloquinoline quinone</name>
        <dbReference type="ChEBI" id="CHEBI:58442"/>
    </ligand>
</feature>
<dbReference type="Proteomes" id="UP000051242">
    <property type="component" value="Unassembled WGS sequence"/>
</dbReference>
<dbReference type="GO" id="GO:0016020">
    <property type="term" value="C:membrane"/>
    <property type="evidence" value="ECO:0007669"/>
    <property type="project" value="InterPro"/>
</dbReference>
<feature type="binding site" evidence="7">
    <location>
        <position position="348"/>
    </location>
    <ligand>
        <name>Ca(2+)</name>
        <dbReference type="ChEBI" id="CHEBI:29108"/>
    </ligand>
</feature>
<feature type="binding site" evidence="6">
    <location>
        <position position="584"/>
    </location>
    <ligand>
        <name>pyrroloquinoline quinone</name>
        <dbReference type="ChEBI" id="CHEBI:58442"/>
    </ligand>
</feature>
<sequence length="609" mass="66207">MIDIRISSLIKNAAVILVSLGLVASCSPNETGIVEDQPPASNDFDGGETIEILTTHWINSRDIGQGKGPITSQMLVESQSNYSDSWIQYGGDYANHRHSPIKALSPDNVKDLEFAWSLPTGTQGQFAVSPIVYDGIMYVTSSFNRLFAVDAKTGELYWRYDHPLPQDLRLCCGPANRGASIHGDTILMATLDAKLLAFNRLTGEKLWESEIIEYYKGFSATSAPLVVKNLAVIGVGGGEFGIRGFFDAYDIETGARVWRHYTVPAEGEPGYESWSGNSFETGGAPAWTIGAYDSELDLLYWTTGNPSPDWNGDARLGDNLFSDSVLAIDPDSGERKWYYQFTPHDVWDYDGNTHLFQVDLNQGESVTKALVQANRNGFFYAINRENGEFIRATSYMEQLNWAESMEQNGRPVVNPEAMPSEEPTMRVCPGALGGMNGSVSGSVNTSLNLAFLPVIESCQLMQKGISMHVEGQLFMGGLPVSVDGVSDESGETPSYGHITAMNYQTGEVAWRHYDAEPMLAGTLSTEGGLVFSGSQTGHAFALNAETGEEVWRARLGGGIRSQPIAYEIDGESYVAIASGNFGGISAFSGADTSIIPEGGQLYVFKLSRE</sequence>
<evidence type="ECO:0000256" key="1">
    <source>
        <dbReference type="ARBA" id="ARBA00008156"/>
    </source>
</evidence>
<evidence type="ECO:0000313" key="13">
    <source>
        <dbReference type="Proteomes" id="UP000051242"/>
    </source>
</evidence>
<comment type="caution">
    <text evidence="12">The sequence shown here is derived from an EMBL/GenBank/DDBJ whole genome shotgun (WGS) entry which is preliminary data.</text>
</comment>
<dbReference type="InterPro" id="IPR017512">
    <property type="entry name" value="PQQ_MeOH/EtOH_DH"/>
</dbReference>
<evidence type="ECO:0000259" key="10">
    <source>
        <dbReference type="Pfam" id="PF01011"/>
    </source>
</evidence>
<feature type="signal peptide" evidence="9">
    <location>
        <begin position="1"/>
        <end position="24"/>
    </location>
</feature>
<keyword evidence="4" id="KW-0560">Oxidoreductase</keyword>
<organism evidence="12 13">
    <name type="scientific">OM182 bacterium BACL3 MAG-120619-bin3</name>
    <dbReference type="NCBI Taxonomy" id="1655593"/>
    <lineage>
        <taxon>Bacteria</taxon>
        <taxon>Pseudomonadati</taxon>
        <taxon>Pseudomonadota</taxon>
        <taxon>Gammaproteobacteria</taxon>
        <taxon>OMG group</taxon>
        <taxon>OM182 clade</taxon>
    </lineage>
</organism>
<dbReference type="AlphaFoldDB" id="A0A0R2SUS4"/>
<keyword evidence="8" id="KW-1015">Disulfide bond</keyword>
<feature type="binding site" evidence="7">
    <location>
        <position position="239"/>
    </location>
    <ligand>
        <name>Ca(2+)</name>
        <dbReference type="ChEBI" id="CHEBI:29108"/>
    </ligand>
</feature>
<keyword evidence="2 7" id="KW-0479">Metal-binding</keyword>
<evidence type="ECO:0000256" key="6">
    <source>
        <dbReference type="PIRSR" id="PIRSR617512-2"/>
    </source>
</evidence>
<keyword evidence="3 6" id="KW-0634">PQQ</keyword>
<keyword evidence="7" id="KW-0106">Calcium</keyword>
<feature type="binding site" evidence="7">
    <location>
        <position position="305"/>
    </location>
    <ligand>
        <name>Ca(2+)</name>
        <dbReference type="ChEBI" id="CHEBI:29108"/>
    </ligand>
</feature>
<evidence type="ECO:0000256" key="7">
    <source>
        <dbReference type="PIRSR" id="PIRSR617512-3"/>
    </source>
</evidence>
<feature type="chain" id="PRO_5006424016" description="Pyrrolo-quinoline quinone repeat domain-containing protein" evidence="9">
    <location>
        <begin position="25"/>
        <end position="609"/>
    </location>
</feature>
<reference evidence="12 13" key="1">
    <citation type="submission" date="2015-10" db="EMBL/GenBank/DDBJ databases">
        <title>Metagenome-Assembled Genomes uncover a global brackish microbiome.</title>
        <authorList>
            <person name="Hugerth L.W."/>
            <person name="Larsson J."/>
            <person name="Alneberg J."/>
            <person name="Lindh M.V."/>
            <person name="Legrand C."/>
            <person name="Pinhassi J."/>
            <person name="Andersson A.F."/>
        </authorList>
    </citation>
    <scope>NUCLEOTIDE SEQUENCE [LARGE SCALE GENOMIC DNA]</scope>
    <source>
        <strain evidence="12">BACL22 MAG-120619-bin3</strain>
    </source>
</reference>
<name>A0A0R2SUS4_9GAMM</name>
<feature type="disulfide bond" evidence="8">
    <location>
        <begin position="171"/>
        <end position="172"/>
    </location>
</feature>